<feature type="compositionally biased region" description="Polar residues" evidence="1">
    <location>
        <begin position="197"/>
        <end position="232"/>
    </location>
</feature>
<dbReference type="PANTHER" id="PTHR38703">
    <property type="entry name" value="CHROMOSOME 8, WHOLE GENOME SHOTGUN SEQUENCE"/>
    <property type="match status" value="1"/>
</dbReference>
<dbReference type="RefSeq" id="XP_066613464.1">
    <property type="nucleotide sequence ID" value="XM_066758062.1"/>
</dbReference>
<name>A0ABR3BS45_9TREE</name>
<organism evidence="2 3">
    <name type="scientific">Cryptococcus tetragattii IND107</name>
    <dbReference type="NCBI Taxonomy" id="1296105"/>
    <lineage>
        <taxon>Eukaryota</taxon>
        <taxon>Fungi</taxon>
        <taxon>Dikarya</taxon>
        <taxon>Basidiomycota</taxon>
        <taxon>Agaricomycotina</taxon>
        <taxon>Tremellomycetes</taxon>
        <taxon>Tremellales</taxon>
        <taxon>Cryptococcaceae</taxon>
        <taxon>Cryptococcus</taxon>
        <taxon>Cryptococcus gattii species complex</taxon>
    </lineage>
</organism>
<evidence type="ECO:0000313" key="2">
    <source>
        <dbReference type="EMBL" id="KAL0247503.1"/>
    </source>
</evidence>
<dbReference type="PANTHER" id="PTHR38703:SF1">
    <property type="entry name" value="ALLERGEN"/>
    <property type="match status" value="1"/>
</dbReference>
<feature type="region of interest" description="Disordered" evidence="1">
    <location>
        <begin position="656"/>
        <end position="688"/>
    </location>
</feature>
<reference evidence="2" key="2">
    <citation type="submission" date="2024-01" db="EMBL/GenBank/DDBJ databases">
        <title>Comparative genomics of Cryptococcus and Kwoniella reveals pathogenesis evolution and contrasting modes of karyotype evolution via chromosome fusion or intercentromeric recombination.</title>
        <authorList>
            <person name="Coelho M.A."/>
            <person name="David-Palma M."/>
            <person name="Shea T."/>
            <person name="Bowers K."/>
            <person name="Mcginley-Smith S."/>
            <person name="Mohammad A.W."/>
            <person name="Gnirke A."/>
            <person name="Yurkov A.M."/>
            <person name="Nowrousian M."/>
            <person name="Sun S."/>
            <person name="Cuomo C.A."/>
            <person name="Heitman J."/>
        </authorList>
    </citation>
    <scope>NUCLEOTIDE SEQUENCE</scope>
    <source>
        <strain evidence="2">IND107</strain>
    </source>
</reference>
<comment type="caution">
    <text evidence="2">The sequence shown here is derived from an EMBL/GenBank/DDBJ whole genome shotgun (WGS) entry which is preliminary data.</text>
</comment>
<evidence type="ECO:0000313" key="3">
    <source>
        <dbReference type="Proteomes" id="UP000054399"/>
    </source>
</evidence>
<proteinExistence type="predicted"/>
<evidence type="ECO:0000256" key="1">
    <source>
        <dbReference type="SAM" id="MobiDB-lite"/>
    </source>
</evidence>
<feature type="region of interest" description="Disordered" evidence="1">
    <location>
        <begin position="292"/>
        <end position="336"/>
    </location>
</feature>
<dbReference type="GeneID" id="91990424"/>
<dbReference type="EMBL" id="ATAM02000006">
    <property type="protein sequence ID" value="KAL0247503.1"/>
    <property type="molecule type" value="Genomic_DNA"/>
</dbReference>
<feature type="compositionally biased region" description="Basic and acidic residues" evidence="1">
    <location>
        <begin position="176"/>
        <end position="191"/>
    </location>
</feature>
<feature type="compositionally biased region" description="Low complexity" evidence="1">
    <location>
        <begin position="92"/>
        <end position="107"/>
    </location>
</feature>
<feature type="compositionally biased region" description="Low complexity" evidence="1">
    <location>
        <begin position="15"/>
        <end position="60"/>
    </location>
</feature>
<gene>
    <name evidence="2" type="ORF">I308_103568</name>
</gene>
<feature type="compositionally biased region" description="Polar residues" evidence="1">
    <location>
        <begin position="302"/>
        <end position="314"/>
    </location>
</feature>
<feature type="compositionally biased region" description="Basic and acidic residues" evidence="1">
    <location>
        <begin position="656"/>
        <end position="672"/>
    </location>
</feature>
<sequence>MPNIISKILHRKNKSSSSAGTSHSPASKSTPNVPQSTQTPSQSPTTTTTSRHSSPTTPGSRPARNLAYSPGSDVAAAQSKDLPDVPSSAAVQDSSRSQQPLSQSLNSKEILPTKSASPGGRDEGDVVVIDKSSDPRLPEGTPLEMQPLDQMDRKTPGQMLQSREDGGTPGGNHQIDSSDLHLPREASKEAQRLNGPSEKSLNQTSHPVENGGNLKSHTADGSLQRAENTQKISELPSPSERSENIFHLNGGEANQDLSYLADLVSTGETTPGSTPGVAVPVARGAWVQSNDRSLVTGGGTNDKFSTLPINSRQPQAHPEYDFPRAPSAAGSSTETSTYATAFSTPAADTVSLAPSDTTARAVEGGSLERGAAPTGVDAASNTTTAVPTDGGLARDTTTMAQTSFPATATSATSAIPTDNVIASEREQQKEGNSLEVLEKHRAELNDKIKAGLSARSKERQPLTEEGYEVFEKAGMKDLVGKADTIETNTKWLEPVVKEHIRPQVHTEYTTNIDREIHIYHEYPRILPVEDPNPTTQPAKHRIFSVVDNKWHEVDETTAREALGHDVFENGPKEVREKRYSLLPGLGEMRKEDQDKWRLANGQWVEITGDREPSESRPGGEQEDENGFLWGKGNGKVWEREYTLGETASGWKEVAKEKLGLGHKRTENTKEVQTDQGPRSASHLVDVAL</sequence>
<feature type="region of interest" description="Disordered" evidence="1">
    <location>
        <begin position="607"/>
        <end position="629"/>
    </location>
</feature>
<feature type="compositionally biased region" description="Basic and acidic residues" evidence="1">
    <location>
        <begin position="607"/>
        <end position="619"/>
    </location>
</feature>
<accession>A0ABR3BS45</accession>
<reference evidence="2" key="1">
    <citation type="submission" date="2015-01" db="EMBL/GenBank/DDBJ databases">
        <authorList>
            <consortium name="The Broad Institute Genomics Platform"/>
            <person name="Cuomo C."/>
            <person name="Litvintseva A."/>
            <person name="Chen Y."/>
            <person name="Heitman J."/>
            <person name="Sun S."/>
            <person name="Springer D."/>
            <person name="Dromer F."/>
            <person name="Young S."/>
            <person name="Zeng Q."/>
            <person name="Gargeya S."/>
            <person name="Abouelleil A."/>
            <person name="Alvarado L."/>
            <person name="Chapman S.B."/>
            <person name="Gainer-Dewar J."/>
            <person name="Goldberg J."/>
            <person name="Griggs A."/>
            <person name="Gujja S."/>
            <person name="Hansen M."/>
            <person name="Howarth C."/>
            <person name="Imamovic A."/>
            <person name="Larimer J."/>
            <person name="Murphy C."/>
            <person name="Naylor J."/>
            <person name="Pearson M."/>
            <person name="Priest M."/>
            <person name="Roberts A."/>
            <person name="Saif S."/>
            <person name="Shea T."/>
            <person name="Sykes S."/>
            <person name="Wortman J."/>
            <person name="Nusbaum C."/>
            <person name="Birren B."/>
        </authorList>
    </citation>
    <scope>NUCLEOTIDE SEQUENCE</scope>
    <source>
        <strain evidence="2">IND107</strain>
    </source>
</reference>
<dbReference type="Proteomes" id="UP000054399">
    <property type="component" value="Unassembled WGS sequence"/>
</dbReference>
<feature type="region of interest" description="Disordered" evidence="1">
    <location>
        <begin position="1"/>
        <end position="244"/>
    </location>
</feature>
<feature type="region of interest" description="Disordered" evidence="1">
    <location>
        <begin position="363"/>
        <end position="393"/>
    </location>
</feature>
<protein>
    <submittedName>
        <fullName evidence="2">Uncharacterized protein</fullName>
    </submittedName>
</protein>
<keyword evidence="3" id="KW-1185">Reference proteome</keyword>